<dbReference type="Proteomes" id="UP000887560">
    <property type="component" value="Unplaced"/>
</dbReference>
<reference evidence="2" key="1">
    <citation type="submission" date="2022-11" db="UniProtKB">
        <authorList>
            <consortium name="WormBaseParasite"/>
        </authorList>
    </citation>
    <scope>IDENTIFICATION</scope>
</reference>
<accession>A0A915NQG0</accession>
<dbReference type="AlphaFoldDB" id="A0A915NQG0"/>
<evidence type="ECO:0000313" key="2">
    <source>
        <dbReference type="WBParaSite" id="scf7180000419924.g4501"/>
    </source>
</evidence>
<keyword evidence="1" id="KW-1185">Reference proteome</keyword>
<evidence type="ECO:0000313" key="1">
    <source>
        <dbReference type="Proteomes" id="UP000887560"/>
    </source>
</evidence>
<proteinExistence type="predicted"/>
<dbReference type="WBParaSite" id="scf7180000419924.g4501">
    <property type="protein sequence ID" value="scf7180000419924.g4501"/>
    <property type="gene ID" value="scf7180000419924.g4501"/>
</dbReference>
<organism evidence="1 2">
    <name type="scientific">Meloidogyne floridensis</name>
    <dbReference type="NCBI Taxonomy" id="298350"/>
    <lineage>
        <taxon>Eukaryota</taxon>
        <taxon>Metazoa</taxon>
        <taxon>Ecdysozoa</taxon>
        <taxon>Nematoda</taxon>
        <taxon>Chromadorea</taxon>
        <taxon>Rhabditida</taxon>
        <taxon>Tylenchina</taxon>
        <taxon>Tylenchomorpha</taxon>
        <taxon>Tylenchoidea</taxon>
        <taxon>Meloidogynidae</taxon>
        <taxon>Meloidogyninae</taxon>
        <taxon>Meloidogyne</taxon>
    </lineage>
</organism>
<sequence length="42" mass="4917">WIEAIEKAYPVLYCSEIIHSKLNIVIELQQYGEGNFYIDKGQ</sequence>
<protein>
    <submittedName>
        <fullName evidence="2">Uncharacterized protein</fullName>
    </submittedName>
</protein>
<name>A0A915NQG0_9BILA</name>